<reference evidence="1 2" key="1">
    <citation type="submission" date="2014-12" db="EMBL/GenBank/DDBJ databases">
        <authorList>
            <person name="Kuzmanovic N."/>
            <person name="Pulawska J."/>
            <person name="Obradovic A."/>
        </authorList>
    </citation>
    <scope>NUCLEOTIDE SEQUENCE [LARGE SCALE GENOMIC DNA]</scope>
    <source>
        <strain evidence="1 2">KFB 330</strain>
    </source>
</reference>
<evidence type="ECO:0000313" key="2">
    <source>
        <dbReference type="Proteomes" id="UP000032564"/>
    </source>
</evidence>
<dbReference type="RefSeq" id="WP_045019050.1">
    <property type="nucleotide sequence ID" value="NZ_CP166105.1"/>
</dbReference>
<accession>A0ABR5D7X8</accession>
<protein>
    <submittedName>
        <fullName evidence="1">Uncharacterized protein</fullName>
    </submittedName>
</protein>
<dbReference type="Proteomes" id="UP000032564">
    <property type="component" value="Unassembled WGS sequence"/>
</dbReference>
<gene>
    <name evidence="1" type="ORF">RP75_13290</name>
</gene>
<keyword evidence="2" id="KW-1185">Reference proteome</keyword>
<name>A0ABR5D7X8_9HYPH</name>
<dbReference type="EMBL" id="JWIT01000007">
    <property type="protein sequence ID" value="KJF73172.1"/>
    <property type="molecule type" value="Genomic_DNA"/>
</dbReference>
<organism evidence="1 2">
    <name type="scientific">Agrobacterium arsenijevicii</name>
    <dbReference type="NCBI Taxonomy" id="1585697"/>
    <lineage>
        <taxon>Bacteria</taxon>
        <taxon>Pseudomonadati</taxon>
        <taxon>Pseudomonadota</taxon>
        <taxon>Alphaproteobacteria</taxon>
        <taxon>Hyphomicrobiales</taxon>
        <taxon>Rhizobiaceae</taxon>
        <taxon>Rhizobium/Agrobacterium group</taxon>
        <taxon>Agrobacterium</taxon>
    </lineage>
</organism>
<sequence>MPRVRFTQNFNYEITPAVTRAYKAGWEGVVKRDCAEKAKKAGKAVFVTRKGMVSDGENKVGG</sequence>
<evidence type="ECO:0000313" key="1">
    <source>
        <dbReference type="EMBL" id="KJF73172.1"/>
    </source>
</evidence>
<comment type="caution">
    <text evidence="1">The sequence shown here is derived from an EMBL/GenBank/DDBJ whole genome shotgun (WGS) entry which is preliminary data.</text>
</comment>
<proteinExistence type="predicted"/>